<reference evidence="4" key="2">
    <citation type="journal article" date="2007" name="Proc. Natl. Acad. Sci. U.S.A.">
        <title>Proteorhodopsin photosystem gene expression enables photophosphorylation in a heterologous host.</title>
        <authorList>
            <person name="Martinez A."/>
            <person name="Bradley A.S."/>
            <person name="Waldbauer J.R."/>
            <person name="Summons R.E."/>
            <person name="Delong E.F."/>
        </authorList>
    </citation>
    <scope>NUCLEOTIDE SEQUENCE</scope>
</reference>
<name>A4GIE3_9BACT</name>
<evidence type="ECO:0000259" key="3">
    <source>
        <dbReference type="Pfam" id="PF00266"/>
    </source>
</evidence>
<keyword evidence="4" id="KW-0808">Transferase</keyword>
<protein>
    <submittedName>
        <fullName evidence="4">Aminotransferase</fullName>
    </submittedName>
</protein>
<dbReference type="Gene3D" id="3.90.1150.10">
    <property type="entry name" value="Aspartate Aminotransferase, domain 1"/>
    <property type="match status" value="1"/>
</dbReference>
<sequence>MALFDQVDKGGLLEYSVVFNDRSLNSMSKSFRGVMQDLSVGLKSAYNAEASILVPGGGTFGMEAIARQFGTDAKCLVIRNGWFSFRWSEIFEKGRIASDTKVLYARQQQAEAGENTHQPFAPSPLADIQQQIADYAPDVVCAPHVETSAGMVLPDDYIAGIAVAAHKAGAIFVLDCVASGALYVDMAGLGVDVLLTAPQKGWTASPCAGVVMLGAGGLDRIEKTTSTSYAADLKKWLSIMQAYENGGHAYHATMPTDGLRLFRDAVHETKDIGFALVKQAQIDLGVRMRALTEAYGFVSVAAEGFKAPSVIVNFTDDPDMKSGKKFIEAGLQIAAGVPLEIGESPNYMSFRIGLFGLDKLMNIDRTVDIFDKALKQITAQ</sequence>
<evidence type="ECO:0000256" key="2">
    <source>
        <dbReference type="ARBA" id="ARBA00022898"/>
    </source>
</evidence>
<dbReference type="AlphaFoldDB" id="A4GIE3"/>
<gene>
    <name evidence="4" type="ORF">ALOHA_HF1019P19.16</name>
</gene>
<dbReference type="PANTHER" id="PTHR21152:SF40">
    <property type="entry name" value="ALANINE--GLYOXYLATE AMINOTRANSFERASE"/>
    <property type="match status" value="1"/>
</dbReference>
<evidence type="ECO:0000256" key="1">
    <source>
        <dbReference type="ARBA" id="ARBA00001933"/>
    </source>
</evidence>
<comment type="cofactor">
    <cofactor evidence="1">
        <name>pyridoxal 5'-phosphate</name>
        <dbReference type="ChEBI" id="CHEBI:597326"/>
    </cofactor>
</comment>
<dbReference type="SUPFAM" id="SSF53383">
    <property type="entry name" value="PLP-dependent transferases"/>
    <property type="match status" value="1"/>
</dbReference>
<proteinExistence type="predicted"/>
<dbReference type="Pfam" id="PF00266">
    <property type="entry name" value="Aminotran_5"/>
    <property type="match status" value="1"/>
</dbReference>
<dbReference type="Gene3D" id="3.40.640.10">
    <property type="entry name" value="Type I PLP-dependent aspartate aminotransferase-like (Major domain)"/>
    <property type="match status" value="1"/>
</dbReference>
<keyword evidence="4" id="KW-0032">Aminotransferase</keyword>
<dbReference type="PANTHER" id="PTHR21152">
    <property type="entry name" value="AMINOTRANSFERASE CLASS V"/>
    <property type="match status" value="1"/>
</dbReference>
<evidence type="ECO:0000313" key="4">
    <source>
        <dbReference type="EMBL" id="ABL60953.1"/>
    </source>
</evidence>
<accession>A4GIE3</accession>
<keyword evidence="2" id="KW-0663">Pyridoxal phosphate</keyword>
<dbReference type="InterPro" id="IPR000192">
    <property type="entry name" value="Aminotrans_V_dom"/>
</dbReference>
<feature type="domain" description="Aminotransferase class V" evidence="3">
    <location>
        <begin position="125"/>
        <end position="300"/>
    </location>
</feature>
<reference evidence="4" key="1">
    <citation type="journal article" date="2007" name="Environ. Microbiol.">
        <title>Proteorhodopsin photosystem gene clusters exhibit co-evolutionary trends and shared ancestry among diverse marine microbial phyla.</title>
        <authorList>
            <person name="McCarren J."/>
            <person name="Delong E.F."/>
        </authorList>
    </citation>
    <scope>NUCLEOTIDE SEQUENCE</scope>
</reference>
<dbReference type="GO" id="GO:0004760">
    <property type="term" value="F:L-serine-pyruvate transaminase activity"/>
    <property type="evidence" value="ECO:0007669"/>
    <property type="project" value="TreeGrafter"/>
</dbReference>
<dbReference type="InterPro" id="IPR015422">
    <property type="entry name" value="PyrdxlP-dep_Trfase_small"/>
</dbReference>
<organism evidence="4">
    <name type="scientific">uncultured marine bacterium HF10_19P19</name>
    <dbReference type="NCBI Taxonomy" id="413067"/>
    <lineage>
        <taxon>Bacteria</taxon>
        <taxon>environmental samples</taxon>
    </lineage>
</organism>
<dbReference type="EMBL" id="EF100190">
    <property type="protein sequence ID" value="ABL60953.1"/>
    <property type="molecule type" value="Genomic_DNA"/>
</dbReference>
<dbReference type="GO" id="GO:0019265">
    <property type="term" value="P:glycine biosynthetic process, by transamination of glyoxylate"/>
    <property type="evidence" value="ECO:0007669"/>
    <property type="project" value="TreeGrafter"/>
</dbReference>
<dbReference type="InterPro" id="IPR015421">
    <property type="entry name" value="PyrdxlP-dep_Trfase_major"/>
</dbReference>
<dbReference type="GO" id="GO:0008453">
    <property type="term" value="F:alanine-glyoxylate transaminase activity"/>
    <property type="evidence" value="ECO:0007669"/>
    <property type="project" value="TreeGrafter"/>
</dbReference>
<dbReference type="InterPro" id="IPR015424">
    <property type="entry name" value="PyrdxlP-dep_Trfase"/>
</dbReference>